<reference evidence="3" key="1">
    <citation type="submission" date="2021-10" db="EMBL/GenBank/DDBJ databases">
        <title>Tropical sea cucumber genome reveals ecological adaptation and Cuvierian tubules defense mechanism.</title>
        <authorList>
            <person name="Chen T."/>
        </authorList>
    </citation>
    <scope>NUCLEOTIDE SEQUENCE</scope>
    <source>
        <strain evidence="3">Nanhai2018</strain>
        <tissue evidence="3">Muscle</tissue>
    </source>
</reference>
<organism evidence="3 4">
    <name type="scientific">Holothuria leucospilota</name>
    <name type="common">Black long sea cucumber</name>
    <name type="synonym">Mertensiothuria leucospilota</name>
    <dbReference type="NCBI Taxonomy" id="206669"/>
    <lineage>
        <taxon>Eukaryota</taxon>
        <taxon>Metazoa</taxon>
        <taxon>Echinodermata</taxon>
        <taxon>Eleutherozoa</taxon>
        <taxon>Echinozoa</taxon>
        <taxon>Holothuroidea</taxon>
        <taxon>Aspidochirotacea</taxon>
        <taxon>Aspidochirotida</taxon>
        <taxon>Holothuriidae</taxon>
        <taxon>Holothuria</taxon>
    </lineage>
</organism>
<protein>
    <recommendedName>
        <fullName evidence="2">P2X purinoreceptor 7 intracellular domain-containing protein</fullName>
    </recommendedName>
</protein>
<gene>
    <name evidence="3" type="ORF">HOLleu_03422</name>
</gene>
<dbReference type="AlphaFoldDB" id="A0A9Q1CQS5"/>
<sequence length="163" mass="18234">MDAFGLQSYLFEPEYTEEELKQRDEDLAQLSATGGDSDRESDTTNTTTDSSSANEEETWCRCLFCTPVASDREKPIVLELGFVQFLRSKKKDPSAADNMTNRQNRLIAYRLLAMWSNHSIPLGKGVGIALPSCCVNAIRNMFPEDDPGAYVGFKEVTDAMEME</sequence>
<dbReference type="PANTHER" id="PTHR36981">
    <property type="entry name" value="ZGC:195170"/>
    <property type="match status" value="1"/>
</dbReference>
<name>A0A9Q1CQS5_HOLLE</name>
<proteinExistence type="predicted"/>
<dbReference type="Proteomes" id="UP001152320">
    <property type="component" value="Chromosome 1"/>
</dbReference>
<dbReference type="Pfam" id="PF20478">
    <property type="entry name" value="P2RX7_C"/>
    <property type="match status" value="1"/>
</dbReference>
<feature type="domain" description="P2X purinoreceptor 7 intracellular" evidence="2">
    <location>
        <begin position="96"/>
        <end position="154"/>
    </location>
</feature>
<evidence type="ECO:0000256" key="1">
    <source>
        <dbReference type="SAM" id="MobiDB-lite"/>
    </source>
</evidence>
<comment type="caution">
    <text evidence="3">The sequence shown here is derived from an EMBL/GenBank/DDBJ whole genome shotgun (WGS) entry which is preliminary data.</text>
</comment>
<dbReference type="PANTHER" id="PTHR36981:SF1">
    <property type="entry name" value="P2X PURINORECEPTOR 7 INTRACELLULAR DOMAIN-CONTAINING PROTEIN"/>
    <property type="match status" value="1"/>
</dbReference>
<feature type="region of interest" description="Disordered" evidence="1">
    <location>
        <begin position="17"/>
        <end position="52"/>
    </location>
</feature>
<evidence type="ECO:0000313" key="4">
    <source>
        <dbReference type="Proteomes" id="UP001152320"/>
    </source>
</evidence>
<feature type="compositionally biased region" description="Low complexity" evidence="1">
    <location>
        <begin position="43"/>
        <end position="52"/>
    </location>
</feature>
<evidence type="ECO:0000313" key="3">
    <source>
        <dbReference type="EMBL" id="KAJ8050282.1"/>
    </source>
</evidence>
<evidence type="ECO:0000259" key="2">
    <source>
        <dbReference type="Pfam" id="PF20478"/>
    </source>
</evidence>
<dbReference type="EMBL" id="JAIZAY010000001">
    <property type="protein sequence ID" value="KAJ8050282.1"/>
    <property type="molecule type" value="Genomic_DNA"/>
</dbReference>
<keyword evidence="4" id="KW-1185">Reference proteome</keyword>
<dbReference type="InterPro" id="IPR046815">
    <property type="entry name" value="P2RX7_C"/>
</dbReference>
<accession>A0A9Q1CQS5</accession>